<dbReference type="GO" id="GO:0006301">
    <property type="term" value="P:DNA damage tolerance"/>
    <property type="evidence" value="ECO:0007669"/>
    <property type="project" value="InterPro"/>
</dbReference>
<evidence type="ECO:0000256" key="2">
    <source>
        <dbReference type="ARBA" id="ARBA00022771"/>
    </source>
</evidence>
<reference evidence="6" key="2">
    <citation type="submission" date="2025-09" db="UniProtKB">
        <authorList>
            <consortium name="Ensembl"/>
        </authorList>
    </citation>
    <scope>IDENTIFICATION</scope>
</reference>
<name>A0A8D0DT77_SALMN</name>
<dbReference type="GO" id="GO:0008270">
    <property type="term" value="F:zinc ion binding"/>
    <property type="evidence" value="ECO:0007669"/>
    <property type="project" value="UniProtKB-KW"/>
</dbReference>
<proteinExistence type="predicted"/>
<dbReference type="SMART" id="SM00184">
    <property type="entry name" value="RING"/>
    <property type="match status" value="1"/>
</dbReference>
<dbReference type="GeneTree" id="ENSGT01150000289498"/>
<dbReference type="SUPFAM" id="SSF57850">
    <property type="entry name" value="RING/U-box"/>
    <property type="match status" value="1"/>
</dbReference>
<dbReference type="Ensembl" id="ENSSMRT00000025102.1">
    <property type="protein sequence ID" value="ENSSMRP00000021421.1"/>
    <property type="gene ID" value="ENSSMRG00000016664.1"/>
</dbReference>
<evidence type="ECO:0000259" key="5">
    <source>
        <dbReference type="PROSITE" id="PS50089"/>
    </source>
</evidence>
<dbReference type="GO" id="GO:0003697">
    <property type="term" value="F:single-stranded DNA binding"/>
    <property type="evidence" value="ECO:0007669"/>
    <property type="project" value="InterPro"/>
</dbReference>
<protein>
    <recommendedName>
        <fullName evidence="5">RING-type domain-containing protein</fullName>
    </recommendedName>
</protein>
<dbReference type="Gene3D" id="3.30.40.10">
    <property type="entry name" value="Zinc/RING finger domain, C3HC4 (zinc finger)"/>
    <property type="match status" value="1"/>
</dbReference>
<sequence length="95" mass="10985">MKDILCPICKEPMRNPVSVNCGHNFCENCIDQYFEKWSEVAKMLCPVCRVRNKKESIRLNWQLKSLVDKVILQTTRGCLSAEHPSAPAKSTYQWP</sequence>
<reference evidence="6" key="1">
    <citation type="submission" date="2025-08" db="UniProtKB">
        <authorList>
            <consortium name="Ensembl"/>
        </authorList>
    </citation>
    <scope>IDENTIFICATION</scope>
</reference>
<evidence type="ECO:0000313" key="7">
    <source>
        <dbReference type="Proteomes" id="UP000694421"/>
    </source>
</evidence>
<accession>A0A8D0DT77</accession>
<dbReference type="InterPro" id="IPR013083">
    <property type="entry name" value="Znf_RING/FYVE/PHD"/>
</dbReference>
<keyword evidence="3" id="KW-0862">Zinc</keyword>
<dbReference type="PANTHER" id="PTHR14134:SF3">
    <property type="entry name" value="RING-CH-TYPE DOMAIN-CONTAINING PROTEIN"/>
    <property type="match status" value="1"/>
</dbReference>
<dbReference type="InterPro" id="IPR039577">
    <property type="entry name" value="Rad18"/>
</dbReference>
<evidence type="ECO:0000256" key="1">
    <source>
        <dbReference type="ARBA" id="ARBA00022723"/>
    </source>
</evidence>
<evidence type="ECO:0000256" key="4">
    <source>
        <dbReference type="PROSITE-ProRule" id="PRU00175"/>
    </source>
</evidence>
<dbReference type="Pfam" id="PF13445">
    <property type="entry name" value="zf-RING_UBOX"/>
    <property type="match status" value="1"/>
</dbReference>
<keyword evidence="2 4" id="KW-0863">Zinc-finger</keyword>
<keyword evidence="7" id="KW-1185">Reference proteome</keyword>
<evidence type="ECO:0000313" key="6">
    <source>
        <dbReference type="Ensembl" id="ENSSMRP00000021421.1"/>
    </source>
</evidence>
<dbReference type="InterPro" id="IPR027370">
    <property type="entry name" value="Znf-RING_euk"/>
</dbReference>
<evidence type="ECO:0000256" key="3">
    <source>
        <dbReference type="ARBA" id="ARBA00022833"/>
    </source>
</evidence>
<dbReference type="GO" id="GO:0061630">
    <property type="term" value="F:ubiquitin protein ligase activity"/>
    <property type="evidence" value="ECO:0007669"/>
    <property type="project" value="InterPro"/>
</dbReference>
<dbReference type="PANTHER" id="PTHR14134">
    <property type="entry name" value="E3 UBIQUITIN-PROTEIN LIGASE RAD18"/>
    <property type="match status" value="1"/>
</dbReference>
<dbReference type="OMA" id="ENRTHAC"/>
<organism evidence="6 7">
    <name type="scientific">Salvator merianae</name>
    <name type="common">Argentine black and white tegu</name>
    <name type="synonym">Tupinambis merianae</name>
    <dbReference type="NCBI Taxonomy" id="96440"/>
    <lineage>
        <taxon>Eukaryota</taxon>
        <taxon>Metazoa</taxon>
        <taxon>Chordata</taxon>
        <taxon>Craniata</taxon>
        <taxon>Vertebrata</taxon>
        <taxon>Euteleostomi</taxon>
        <taxon>Lepidosauria</taxon>
        <taxon>Squamata</taxon>
        <taxon>Bifurcata</taxon>
        <taxon>Unidentata</taxon>
        <taxon>Episquamata</taxon>
        <taxon>Laterata</taxon>
        <taxon>Teiioidea</taxon>
        <taxon>Teiidae</taxon>
        <taxon>Salvator</taxon>
    </lineage>
</organism>
<feature type="domain" description="RING-type" evidence="5">
    <location>
        <begin position="6"/>
        <end position="49"/>
    </location>
</feature>
<dbReference type="PROSITE" id="PS00518">
    <property type="entry name" value="ZF_RING_1"/>
    <property type="match status" value="1"/>
</dbReference>
<dbReference type="InterPro" id="IPR001841">
    <property type="entry name" value="Znf_RING"/>
</dbReference>
<keyword evidence="1" id="KW-0479">Metal-binding</keyword>
<dbReference type="Proteomes" id="UP000694421">
    <property type="component" value="Unplaced"/>
</dbReference>
<dbReference type="AlphaFoldDB" id="A0A8D0DT77"/>
<dbReference type="PROSITE" id="PS50089">
    <property type="entry name" value="ZF_RING_2"/>
    <property type="match status" value="1"/>
</dbReference>
<dbReference type="InterPro" id="IPR017907">
    <property type="entry name" value="Znf_RING_CS"/>
</dbReference>
<dbReference type="GO" id="GO:0006513">
    <property type="term" value="P:protein monoubiquitination"/>
    <property type="evidence" value="ECO:0007669"/>
    <property type="project" value="InterPro"/>
</dbReference>